<dbReference type="GO" id="GO:0043005">
    <property type="term" value="C:neuron projection"/>
    <property type="evidence" value="ECO:0007669"/>
    <property type="project" value="TreeGrafter"/>
</dbReference>
<feature type="region of interest" description="Disordered" evidence="7">
    <location>
        <begin position="807"/>
        <end position="892"/>
    </location>
</feature>
<feature type="compositionally biased region" description="Basic and acidic residues" evidence="7">
    <location>
        <begin position="642"/>
        <end position="656"/>
    </location>
</feature>
<comment type="similarity">
    <text evidence="2">Belongs to the ric-3 family.</text>
</comment>
<feature type="region of interest" description="Disordered" evidence="7">
    <location>
        <begin position="609"/>
        <end position="753"/>
    </location>
</feature>
<feature type="compositionally biased region" description="Low complexity" evidence="7">
    <location>
        <begin position="807"/>
        <end position="822"/>
    </location>
</feature>
<dbReference type="OMA" id="IVICHEP"/>
<feature type="compositionally biased region" description="Pro residues" evidence="7">
    <location>
        <begin position="672"/>
        <end position="686"/>
    </location>
</feature>
<feature type="compositionally biased region" description="Basic and acidic residues" evidence="7">
    <location>
        <begin position="175"/>
        <end position="192"/>
    </location>
</feature>
<feature type="region of interest" description="Disordered" evidence="7">
    <location>
        <begin position="1407"/>
        <end position="1474"/>
    </location>
</feature>
<evidence type="ECO:0000256" key="6">
    <source>
        <dbReference type="ARBA" id="ARBA00023136"/>
    </source>
</evidence>
<feature type="region of interest" description="Disordered" evidence="7">
    <location>
        <begin position="1498"/>
        <end position="1548"/>
    </location>
</feature>
<feature type="compositionally biased region" description="Basic and acidic residues" evidence="7">
    <location>
        <begin position="1081"/>
        <end position="1093"/>
    </location>
</feature>
<evidence type="ECO:0000313" key="11">
    <source>
        <dbReference type="Proteomes" id="UP000094527"/>
    </source>
</evidence>
<feature type="compositionally biased region" description="Polar residues" evidence="7">
    <location>
        <begin position="1576"/>
        <end position="1593"/>
    </location>
</feature>
<dbReference type="GO" id="GO:0034394">
    <property type="term" value="P:protein localization to cell surface"/>
    <property type="evidence" value="ECO:0007669"/>
    <property type="project" value="TreeGrafter"/>
</dbReference>
<evidence type="ECO:0000259" key="9">
    <source>
        <dbReference type="Pfam" id="PF15361"/>
    </source>
</evidence>
<name>A0A1D2NGT2_ORCCI</name>
<feature type="compositionally biased region" description="Basic and acidic residues" evidence="7">
    <location>
        <begin position="618"/>
        <end position="635"/>
    </location>
</feature>
<feature type="compositionally biased region" description="Basic and acidic residues" evidence="7">
    <location>
        <begin position="315"/>
        <end position="332"/>
    </location>
</feature>
<evidence type="ECO:0000256" key="4">
    <source>
        <dbReference type="ARBA" id="ARBA00022824"/>
    </source>
</evidence>
<dbReference type="Proteomes" id="UP000094527">
    <property type="component" value="Unassembled WGS sequence"/>
</dbReference>
<comment type="subcellular location">
    <subcellularLocation>
        <location evidence="1">Endoplasmic reticulum membrane</location>
    </subcellularLocation>
</comment>
<feature type="compositionally biased region" description="Low complexity" evidence="7">
    <location>
        <begin position="1532"/>
        <end position="1546"/>
    </location>
</feature>
<feature type="compositionally biased region" description="Basic and acidic residues" evidence="7">
    <location>
        <begin position="1509"/>
        <end position="1531"/>
    </location>
</feature>
<feature type="compositionally biased region" description="Basic and acidic residues" evidence="7">
    <location>
        <begin position="1437"/>
        <end position="1447"/>
    </location>
</feature>
<feature type="region of interest" description="Disordered" evidence="7">
    <location>
        <begin position="315"/>
        <end position="342"/>
    </location>
</feature>
<feature type="compositionally biased region" description="Low complexity" evidence="7">
    <location>
        <begin position="1407"/>
        <end position="1436"/>
    </location>
</feature>
<comment type="caution">
    <text evidence="10">The sequence shown here is derived from an EMBL/GenBank/DDBJ whole genome shotgun (WGS) entry which is preliminary data.</text>
</comment>
<organism evidence="10 11">
    <name type="scientific">Orchesella cincta</name>
    <name type="common">Springtail</name>
    <name type="synonym">Podura cincta</name>
    <dbReference type="NCBI Taxonomy" id="48709"/>
    <lineage>
        <taxon>Eukaryota</taxon>
        <taxon>Metazoa</taxon>
        <taxon>Ecdysozoa</taxon>
        <taxon>Arthropoda</taxon>
        <taxon>Hexapoda</taxon>
        <taxon>Collembola</taxon>
        <taxon>Entomobryomorpha</taxon>
        <taxon>Entomobryoidea</taxon>
        <taxon>Orchesellidae</taxon>
        <taxon>Orchesellinae</taxon>
        <taxon>Orchesella</taxon>
    </lineage>
</organism>
<evidence type="ECO:0000256" key="1">
    <source>
        <dbReference type="ARBA" id="ARBA00004586"/>
    </source>
</evidence>
<keyword evidence="11" id="KW-1185">Reference proteome</keyword>
<feature type="compositionally biased region" description="Acidic residues" evidence="7">
    <location>
        <begin position="1448"/>
        <end position="1471"/>
    </location>
</feature>
<feature type="compositionally biased region" description="Low complexity" evidence="7">
    <location>
        <begin position="864"/>
        <end position="877"/>
    </location>
</feature>
<feature type="transmembrane region" description="Helical" evidence="8">
    <location>
        <begin position="12"/>
        <end position="32"/>
    </location>
</feature>
<feature type="compositionally biased region" description="Polar residues" evidence="7">
    <location>
        <begin position="1601"/>
        <end position="1615"/>
    </location>
</feature>
<dbReference type="PANTHER" id="PTHR21723:SF3">
    <property type="entry name" value="PROTEIN RIC-3"/>
    <property type="match status" value="1"/>
</dbReference>
<feature type="region of interest" description="Disordered" evidence="7">
    <location>
        <begin position="910"/>
        <end position="957"/>
    </location>
</feature>
<sequence length="1631" mass="177097">MSTASEFGRGKTIFVLAIVIGCFAVLWPKIFYPMLTASISQTQGDNEQAKAIPIRLKRLYLTQSIAGSVCCDVISLKDTNAYEVMTEICTNIIRKEQMVQAEPRKKSGVKVSTASLCRNEIMQTCGVDIIGLLKEDHSISMEYKKSLTQLRSLNTSHCIKMNYGVDVREIGLPRKFKDPENAPSHMRPERPFRPGPDMVHPALRERGRAIPTVNIPRRTIEREARPGPVPGMRPPVGGAGHIPSAPKGGGTMGIIMPMYTIGIVCFFLYTIMKILFKKNPAEPEPPVKPAPIVKDYGLDPEHRKFVMSEEYAEGSDRSMKEAFSKEDRDLGLRRRPSGGKSAARFYEDRRRLGNDKIKYFQMSVACQEPTVIFPTYPSDLETDPETTTPSLTPPTDMPESSTPAAQPGDDDVVNDDINITMPPVSPTLLQEIADTHIQIQSVTNEPESEPEALKDQMVYEKLKDEGSVPYSSLAHLEGDDDEGSIIPTLHDIVHEIVSEAEMIAERIKENAVFPVALEGDTMATSSADDASETTQNEPAILVEEEPKTTPSFVSTEIDDEVVKPESSKRHELSKEVSVCSSADTVVAESATGSETDDVDTAAIEAVVSSLSTAGDSEVAPKESVGDAGEIQKAEVGETELVAESKPESEPAIKDQVVEEPVITSTKIVEQSAPPPAQPSEPGPLSPLAPEQTPDTESEPPHFFDRTIVIPDYEPEAARARKQSQELAREAVAPPLPSAPTEPEAEEPETITIVKQEAVPPEVLTLAEKVAERILEAAKAQFVNIAPKGESMLDELADDNDTAAAAITIEPTPESEPEPIISPQPRLSLDTNLPLPSTNKLEADADDVANPELLLPSDNLDVDTTTKTSSTPKAPATTPEIQVETPHADQTEINRIAEFLEGLNTEPKEAEKLAAVPQEQPEINQNAPIVTLADESKDSFSDSPKASQTPKTKSKLEITPVDDSQVAASSSFGIADICYVTQPLDDSQKGIDKSKIFKSSVEIVSFDESLTVATEPVEKFRKSSEPVNIGLDSKPTETLEEAVKKLRRVVPKDLSELGEGTGPDGEKLKKASRKSSTAQSEDSQKESEIDKYVEKLANMQGSRKSMIEQAMFKSSTSSQGSEPEQQQHADQSSNFHGPGLLDSGQSRELPGEKIDKMKEVEKWATATINDDDSGEKTTDVVDIINDASPTKLDEPIASNEPEPGTDIISVEIVAAPQEIIDKVASLIDQALHDGIKKAVKFLENSGTPTTIPVVESDSSLETVELGIEKLDQVLEELAAEAANNIILSSVPTMELKVEKDETGLLEPMEMEERLDSKAVCDKATFLVRDTNETVQTDNEMLSHAQPIISTTCDNTNNVDSITLKVETGIVSDSAEKVTSLTGVTNVRIAEEPETISTTATAVEASAFESTTTTIPSESSPSETAPVAVESSETVTSSPKEEIVEKAVENAEEQAAENVEEISEQQDEGEESQEPIIAELETIQEEIESLSSELDQMENAALAASATSAEKVIEEGQEKEPTEQEPQKEKVELSEQQVQSETQVQAAEPPQVEEFLKTEVTLPVAAEAVEQNDGITIADTNQSEIQETSGSQQPAQAEESRISQETTNVNEFVNTQVDDLEKPKEISQIDESP</sequence>
<dbReference type="EMBL" id="LJIJ01000043">
    <property type="protein sequence ID" value="ODN04449.1"/>
    <property type="molecule type" value="Genomic_DNA"/>
</dbReference>
<evidence type="ECO:0000256" key="5">
    <source>
        <dbReference type="ARBA" id="ARBA00022989"/>
    </source>
</evidence>
<evidence type="ECO:0000313" key="10">
    <source>
        <dbReference type="EMBL" id="ODN04449.1"/>
    </source>
</evidence>
<keyword evidence="5 8" id="KW-1133">Transmembrane helix</keyword>
<dbReference type="InterPro" id="IPR032763">
    <property type="entry name" value="RIC3_N"/>
</dbReference>
<keyword evidence="6 8" id="KW-0472">Membrane</keyword>
<feature type="compositionally biased region" description="Basic and acidic residues" evidence="7">
    <location>
        <begin position="715"/>
        <end position="728"/>
    </location>
</feature>
<dbReference type="InterPro" id="IPR026160">
    <property type="entry name" value="Ric3"/>
</dbReference>
<gene>
    <name evidence="10" type="ORF">Ocin01_02256</name>
</gene>
<feature type="region of interest" description="Disordered" evidence="7">
    <location>
        <begin position="375"/>
        <end position="412"/>
    </location>
</feature>
<accession>A0A1D2NGT2</accession>
<protein>
    <recommendedName>
        <fullName evidence="9">Resistance to inhibitors of cholinesterase protein 3 N-terminal domain-containing protein</fullName>
    </recommendedName>
</protein>
<feature type="compositionally biased region" description="Polar residues" evidence="7">
    <location>
        <begin position="828"/>
        <end position="839"/>
    </location>
</feature>
<dbReference type="GO" id="GO:0043025">
    <property type="term" value="C:neuronal cell body"/>
    <property type="evidence" value="ECO:0007669"/>
    <property type="project" value="TreeGrafter"/>
</dbReference>
<evidence type="ECO:0000256" key="7">
    <source>
        <dbReference type="SAM" id="MobiDB-lite"/>
    </source>
</evidence>
<evidence type="ECO:0000256" key="3">
    <source>
        <dbReference type="ARBA" id="ARBA00022692"/>
    </source>
</evidence>
<keyword evidence="4" id="KW-0256">Endoplasmic reticulum</keyword>
<feature type="compositionally biased region" description="Low complexity" evidence="7">
    <location>
        <begin position="1498"/>
        <end position="1507"/>
    </location>
</feature>
<feature type="compositionally biased region" description="Polar residues" evidence="7">
    <location>
        <begin position="1111"/>
        <end position="1134"/>
    </location>
</feature>
<keyword evidence="3 8" id="KW-0812">Transmembrane</keyword>
<feature type="domain" description="Resistance to inhibitors of cholinesterase protein 3 N-terminal" evidence="9">
    <location>
        <begin position="223"/>
        <end position="287"/>
    </location>
</feature>
<feature type="region of interest" description="Disordered" evidence="7">
    <location>
        <begin position="175"/>
        <end position="196"/>
    </location>
</feature>
<dbReference type="GO" id="GO:0007271">
    <property type="term" value="P:synaptic transmission, cholinergic"/>
    <property type="evidence" value="ECO:0007669"/>
    <property type="project" value="TreeGrafter"/>
</dbReference>
<reference evidence="10 11" key="1">
    <citation type="journal article" date="2016" name="Genome Biol. Evol.">
        <title>Gene Family Evolution Reflects Adaptation to Soil Environmental Stressors in the Genome of the Collembolan Orchesella cincta.</title>
        <authorList>
            <person name="Faddeeva-Vakhrusheva A."/>
            <person name="Derks M.F."/>
            <person name="Anvar S.Y."/>
            <person name="Agamennone V."/>
            <person name="Suring W."/>
            <person name="Smit S."/>
            <person name="van Straalen N.M."/>
            <person name="Roelofs D."/>
        </authorList>
    </citation>
    <scope>NUCLEOTIDE SEQUENCE [LARGE SCALE GENOMIC DNA]</scope>
    <source>
        <tissue evidence="10">Mixed pool</tissue>
    </source>
</reference>
<evidence type="ECO:0000256" key="2">
    <source>
        <dbReference type="ARBA" id="ARBA00008538"/>
    </source>
</evidence>
<proteinExistence type="inferred from homology"/>
<dbReference type="GO" id="GO:0005789">
    <property type="term" value="C:endoplasmic reticulum membrane"/>
    <property type="evidence" value="ECO:0007669"/>
    <property type="project" value="UniProtKB-SubCell"/>
</dbReference>
<dbReference type="GO" id="GO:0045202">
    <property type="term" value="C:synapse"/>
    <property type="evidence" value="ECO:0007669"/>
    <property type="project" value="GOC"/>
</dbReference>
<dbReference type="PANTHER" id="PTHR21723">
    <property type="entry name" value="RESISTANCE TO INHIBITORS OF CHOLINESTERASE PROTEIN 3 RIC3"/>
    <property type="match status" value="1"/>
</dbReference>
<evidence type="ECO:0000256" key="8">
    <source>
        <dbReference type="SAM" id="Phobius"/>
    </source>
</evidence>
<dbReference type="OrthoDB" id="10070774at2759"/>
<feature type="region of interest" description="Disordered" evidence="7">
    <location>
        <begin position="1048"/>
        <end position="1155"/>
    </location>
</feature>
<feature type="compositionally biased region" description="Polar residues" evidence="7">
    <location>
        <begin position="940"/>
        <end position="950"/>
    </location>
</feature>
<dbReference type="Pfam" id="PF15361">
    <property type="entry name" value="RIC3"/>
    <property type="match status" value="1"/>
</dbReference>
<feature type="region of interest" description="Disordered" evidence="7">
    <location>
        <begin position="1570"/>
        <end position="1631"/>
    </location>
</feature>
<dbReference type="STRING" id="48709.A0A1D2NGT2"/>